<evidence type="ECO:0000313" key="3">
    <source>
        <dbReference type="Proteomes" id="UP000024900"/>
    </source>
</evidence>
<keyword evidence="1" id="KW-0472">Membrane</keyword>
<gene>
    <name evidence="2" type="ORF">BJA5080_05317</name>
</gene>
<keyword evidence="1" id="KW-1133">Transmembrane helix</keyword>
<sequence length="72" mass="7891">MRVPSHRAALLMLDDSIMDLWTRLLLGVTAFAVLGYIGVVYGGCAADPDCHFRLCPGRHSLCGVDHAHVQDR</sequence>
<name>A0A837C2N2_9BRAD</name>
<evidence type="ECO:0000256" key="1">
    <source>
        <dbReference type="SAM" id="Phobius"/>
    </source>
</evidence>
<feature type="transmembrane region" description="Helical" evidence="1">
    <location>
        <begin position="20"/>
        <end position="43"/>
    </location>
</feature>
<proteinExistence type="predicted"/>
<evidence type="ECO:0000313" key="2">
    <source>
        <dbReference type="EMBL" id="KGJ63520.1"/>
    </source>
</evidence>
<organism evidence="2 3">
    <name type="scientific">Bradyrhizobium diazoefficiens SEMIA 5080</name>
    <dbReference type="NCBI Taxonomy" id="754504"/>
    <lineage>
        <taxon>Bacteria</taxon>
        <taxon>Pseudomonadati</taxon>
        <taxon>Pseudomonadota</taxon>
        <taxon>Alphaproteobacteria</taxon>
        <taxon>Hyphomicrobiales</taxon>
        <taxon>Nitrobacteraceae</taxon>
        <taxon>Bradyrhizobium</taxon>
    </lineage>
</organism>
<keyword evidence="1" id="KW-0812">Transmembrane</keyword>
<accession>A0A837C2N2</accession>
<reference evidence="2 3" key="1">
    <citation type="journal article" date="2014" name="BMC Genomics">
        <title>Comparative genomics of Bradyrhizobium japonicum CPAC 15 and Bradyrhizobium diazoefficiens CPAC 7: elite model strains for understanding symbiotic performance with soybean.</title>
        <authorList>
            <person name="Siqueira A.F."/>
            <person name="Ormeno-Orrillo E."/>
            <person name="Souza R.C."/>
            <person name="Rodrigues E.P."/>
            <person name="Almeida L.G."/>
            <person name="Barcellos F.G."/>
            <person name="Batista J.S."/>
            <person name="Nakatami A.S."/>
            <person name="Martinez-Romero E."/>
            <person name="Vasconcelos A.T."/>
            <person name="Hungria M."/>
        </authorList>
    </citation>
    <scope>NUCLEOTIDE SEQUENCE [LARGE SCALE GENOMIC DNA]</scope>
    <source>
        <strain evidence="2 3">SEMIA 5080</strain>
    </source>
</reference>
<protein>
    <submittedName>
        <fullName evidence="2">Uncharacterized protein</fullName>
    </submittedName>
</protein>
<dbReference type="AlphaFoldDB" id="A0A837C2N2"/>
<dbReference type="Proteomes" id="UP000024900">
    <property type="component" value="Unassembled WGS sequence"/>
</dbReference>
<dbReference type="EMBL" id="ADOU02000008">
    <property type="protein sequence ID" value="KGJ63520.1"/>
    <property type="molecule type" value="Genomic_DNA"/>
</dbReference>
<comment type="caution">
    <text evidence="2">The sequence shown here is derived from an EMBL/GenBank/DDBJ whole genome shotgun (WGS) entry which is preliminary data.</text>
</comment>